<proteinExistence type="predicted"/>
<protein>
    <submittedName>
        <fullName evidence="1">Uncharacterized protein</fullName>
    </submittedName>
</protein>
<organism evidence="1 2">
    <name type="scientific">Rosa chinensis</name>
    <name type="common">China rose</name>
    <dbReference type="NCBI Taxonomy" id="74649"/>
    <lineage>
        <taxon>Eukaryota</taxon>
        <taxon>Viridiplantae</taxon>
        <taxon>Streptophyta</taxon>
        <taxon>Embryophyta</taxon>
        <taxon>Tracheophyta</taxon>
        <taxon>Spermatophyta</taxon>
        <taxon>Magnoliopsida</taxon>
        <taxon>eudicotyledons</taxon>
        <taxon>Gunneridae</taxon>
        <taxon>Pentapetalae</taxon>
        <taxon>rosids</taxon>
        <taxon>fabids</taxon>
        <taxon>Rosales</taxon>
        <taxon>Rosaceae</taxon>
        <taxon>Rosoideae</taxon>
        <taxon>Rosoideae incertae sedis</taxon>
        <taxon>Rosa</taxon>
    </lineage>
</organism>
<dbReference type="Proteomes" id="UP000238479">
    <property type="component" value="Chromosome 3"/>
</dbReference>
<name>A0A2P6REK7_ROSCH</name>
<comment type="caution">
    <text evidence="1">The sequence shown here is derived from an EMBL/GenBank/DDBJ whole genome shotgun (WGS) entry which is preliminary data.</text>
</comment>
<evidence type="ECO:0000313" key="1">
    <source>
        <dbReference type="EMBL" id="PRQ44844.1"/>
    </source>
</evidence>
<dbReference type="AlphaFoldDB" id="A0A2P6REK7"/>
<dbReference type="Gramene" id="PRQ44844">
    <property type="protein sequence ID" value="PRQ44844"/>
    <property type="gene ID" value="RchiOBHm_Chr3g0483691"/>
</dbReference>
<sequence>MHMLLPFFSNILPYILEMTDNTGSQGPEVRQELVDRQASLPCGLAASCMISMISNANKLCKYFICLVN</sequence>
<reference evidence="1 2" key="1">
    <citation type="journal article" date="2018" name="Nat. Genet.">
        <title>The Rosa genome provides new insights in the design of modern roses.</title>
        <authorList>
            <person name="Bendahmane M."/>
        </authorList>
    </citation>
    <scope>NUCLEOTIDE SEQUENCE [LARGE SCALE GENOMIC DNA]</scope>
    <source>
        <strain evidence="2">cv. Old Blush</strain>
    </source>
</reference>
<evidence type="ECO:0000313" key="2">
    <source>
        <dbReference type="Proteomes" id="UP000238479"/>
    </source>
</evidence>
<gene>
    <name evidence="1" type="ORF">RchiOBHm_Chr3g0483691</name>
</gene>
<keyword evidence="2" id="KW-1185">Reference proteome</keyword>
<accession>A0A2P6REK7</accession>
<dbReference type="EMBL" id="PDCK01000041">
    <property type="protein sequence ID" value="PRQ44844.1"/>
    <property type="molecule type" value="Genomic_DNA"/>
</dbReference>